<evidence type="ECO:0000313" key="1">
    <source>
        <dbReference type="EMBL" id="ESN96374.1"/>
    </source>
</evidence>
<dbReference type="Proteomes" id="UP000015101">
    <property type="component" value="Unassembled WGS sequence"/>
</dbReference>
<accession>T1EU15</accession>
<dbReference type="AlphaFoldDB" id="T1EU15"/>
<dbReference type="RefSeq" id="XP_009025546.1">
    <property type="nucleotide sequence ID" value="XM_009027298.1"/>
</dbReference>
<organism evidence="2 3">
    <name type="scientific">Helobdella robusta</name>
    <name type="common">Californian leech</name>
    <dbReference type="NCBI Taxonomy" id="6412"/>
    <lineage>
        <taxon>Eukaryota</taxon>
        <taxon>Metazoa</taxon>
        <taxon>Spiralia</taxon>
        <taxon>Lophotrochozoa</taxon>
        <taxon>Annelida</taxon>
        <taxon>Clitellata</taxon>
        <taxon>Hirudinea</taxon>
        <taxon>Rhynchobdellida</taxon>
        <taxon>Glossiphoniidae</taxon>
        <taxon>Helobdella</taxon>
    </lineage>
</organism>
<dbReference type="EMBL" id="KB097495">
    <property type="protein sequence ID" value="ESN96374.1"/>
    <property type="molecule type" value="Genomic_DNA"/>
</dbReference>
<dbReference type="InParanoid" id="T1EU15"/>
<reference evidence="1 3" key="2">
    <citation type="journal article" date="2013" name="Nature">
        <title>Insights into bilaterian evolution from three spiralian genomes.</title>
        <authorList>
            <person name="Simakov O."/>
            <person name="Marletaz F."/>
            <person name="Cho S.J."/>
            <person name="Edsinger-Gonzales E."/>
            <person name="Havlak P."/>
            <person name="Hellsten U."/>
            <person name="Kuo D.H."/>
            <person name="Larsson T."/>
            <person name="Lv J."/>
            <person name="Arendt D."/>
            <person name="Savage R."/>
            <person name="Osoegawa K."/>
            <person name="de Jong P."/>
            <person name="Grimwood J."/>
            <person name="Chapman J.A."/>
            <person name="Shapiro H."/>
            <person name="Aerts A."/>
            <person name="Otillar R.P."/>
            <person name="Terry A.Y."/>
            <person name="Boore J.L."/>
            <person name="Grigoriev I.V."/>
            <person name="Lindberg D.R."/>
            <person name="Seaver E.C."/>
            <person name="Weisblat D.A."/>
            <person name="Putnam N.H."/>
            <person name="Rokhsar D.S."/>
        </authorList>
    </citation>
    <scope>NUCLEOTIDE SEQUENCE</scope>
</reference>
<dbReference type="EMBL" id="AMQM01001384">
    <property type="status" value="NOT_ANNOTATED_CDS"/>
    <property type="molecule type" value="Genomic_DNA"/>
</dbReference>
<sequence length="114" mass="12980">MSIRIELTGFRSLSNMWRVVLSASQTGDQRGALHTDDQIAVSYTNQTDDQIISSLPNQTDDQLISLRANQTDDQKTMTHANPTDDQKQRVMIVKRLHLKGKMFRQAKCNSNECK</sequence>
<proteinExistence type="predicted"/>
<dbReference type="KEGG" id="hro:HELRODRAFT_163432"/>
<keyword evidence="3" id="KW-1185">Reference proteome</keyword>
<evidence type="ECO:0000313" key="2">
    <source>
        <dbReference type="EnsemblMetazoa" id="HelroP163432"/>
    </source>
</evidence>
<dbReference type="EnsemblMetazoa" id="HelroT163432">
    <property type="protein sequence ID" value="HelroP163432"/>
    <property type="gene ID" value="HelroG163432"/>
</dbReference>
<evidence type="ECO:0000313" key="3">
    <source>
        <dbReference type="Proteomes" id="UP000015101"/>
    </source>
</evidence>
<name>T1EU15_HELRO</name>
<reference evidence="2" key="3">
    <citation type="submission" date="2015-06" db="UniProtKB">
        <authorList>
            <consortium name="EnsemblMetazoa"/>
        </authorList>
    </citation>
    <scope>IDENTIFICATION</scope>
</reference>
<dbReference type="GeneID" id="20200065"/>
<dbReference type="HOGENOM" id="CLU_2123742_0_0_1"/>
<gene>
    <name evidence="2" type="primary">20200065</name>
    <name evidence="1" type="ORF">HELRODRAFT_163432</name>
</gene>
<dbReference type="CTD" id="20200065"/>
<protein>
    <submittedName>
        <fullName evidence="1 2">Uncharacterized protein</fullName>
    </submittedName>
</protein>
<reference evidence="3" key="1">
    <citation type="submission" date="2012-12" db="EMBL/GenBank/DDBJ databases">
        <authorList>
            <person name="Hellsten U."/>
            <person name="Grimwood J."/>
            <person name="Chapman J.A."/>
            <person name="Shapiro H."/>
            <person name="Aerts A."/>
            <person name="Otillar R.P."/>
            <person name="Terry A.Y."/>
            <person name="Boore J.L."/>
            <person name="Simakov O."/>
            <person name="Marletaz F."/>
            <person name="Cho S.-J."/>
            <person name="Edsinger-Gonzales E."/>
            <person name="Havlak P."/>
            <person name="Kuo D.-H."/>
            <person name="Larsson T."/>
            <person name="Lv J."/>
            <person name="Arendt D."/>
            <person name="Savage R."/>
            <person name="Osoegawa K."/>
            <person name="de Jong P."/>
            <person name="Lindberg D.R."/>
            <person name="Seaver E.C."/>
            <person name="Weisblat D.A."/>
            <person name="Putnam N.H."/>
            <person name="Grigoriev I.V."/>
            <person name="Rokhsar D.S."/>
        </authorList>
    </citation>
    <scope>NUCLEOTIDE SEQUENCE</scope>
</reference>